<gene>
    <name evidence="6" type="ORF">SAMN04488587_1831</name>
</gene>
<reference evidence="7" key="1">
    <citation type="submission" date="2016-10" db="EMBL/GenBank/DDBJ databases">
        <authorList>
            <person name="Varghese N."/>
            <person name="Submissions S."/>
        </authorList>
    </citation>
    <scope>NUCLEOTIDE SEQUENCE [LARGE SCALE GENOMIC DNA]</scope>
    <source>
        <strain evidence="7">SLH 33</strain>
    </source>
</reference>
<proteinExistence type="predicted"/>
<evidence type="ECO:0000256" key="2">
    <source>
        <dbReference type="ARBA" id="ARBA00012146"/>
    </source>
</evidence>
<dbReference type="EMBL" id="FOHQ01000005">
    <property type="protein sequence ID" value="SES98016.1"/>
    <property type="molecule type" value="Genomic_DNA"/>
</dbReference>
<dbReference type="InterPro" id="IPR008162">
    <property type="entry name" value="Pyrophosphatase"/>
</dbReference>
<sequence>MISDTYLKNYSAKRFIKKEVDYCIMKIRIETPKFSFFKYQKVDDGYKRVLFSPIPTIFNYGFIEDTLGDDGMEEDAIVLGPRLPQGTLVKLTNAGGVVRFVDDSVQDDKKVFYLGDRYSEKLFGLYFRIYALFKRFRYLLFERRIAECRFEGIELFEEK</sequence>
<dbReference type="Pfam" id="PF00719">
    <property type="entry name" value="Pyrophosphatase"/>
    <property type="match status" value="1"/>
</dbReference>
<evidence type="ECO:0000313" key="6">
    <source>
        <dbReference type="EMBL" id="SES98016.1"/>
    </source>
</evidence>
<dbReference type="SUPFAM" id="SSF50324">
    <property type="entry name" value="Inorganic pyrophosphatase"/>
    <property type="match status" value="1"/>
</dbReference>
<name>A0A1I0AUC7_9EURY</name>
<evidence type="ECO:0000313" key="7">
    <source>
        <dbReference type="Proteomes" id="UP000243338"/>
    </source>
</evidence>
<dbReference type="Proteomes" id="UP000243338">
    <property type="component" value="Unassembled WGS sequence"/>
</dbReference>
<dbReference type="GO" id="GO:0004427">
    <property type="term" value="F:inorganic diphosphate phosphatase activity"/>
    <property type="evidence" value="ECO:0007669"/>
    <property type="project" value="UniProtKB-EC"/>
</dbReference>
<keyword evidence="4" id="KW-0378">Hydrolase</keyword>
<evidence type="ECO:0000256" key="3">
    <source>
        <dbReference type="ARBA" id="ARBA00022723"/>
    </source>
</evidence>
<dbReference type="GO" id="GO:0006796">
    <property type="term" value="P:phosphate-containing compound metabolic process"/>
    <property type="evidence" value="ECO:0007669"/>
    <property type="project" value="InterPro"/>
</dbReference>
<accession>A0A1I0AUC7</accession>
<dbReference type="Gene3D" id="3.90.80.10">
    <property type="entry name" value="Inorganic pyrophosphatase"/>
    <property type="match status" value="1"/>
</dbReference>
<dbReference type="EC" id="3.6.1.1" evidence="2"/>
<dbReference type="AlphaFoldDB" id="A0A1I0AUC7"/>
<comment type="cofactor">
    <cofactor evidence="1">
        <name>Mg(2+)</name>
        <dbReference type="ChEBI" id="CHEBI:18420"/>
    </cofactor>
</comment>
<evidence type="ECO:0000256" key="1">
    <source>
        <dbReference type="ARBA" id="ARBA00001946"/>
    </source>
</evidence>
<evidence type="ECO:0000256" key="4">
    <source>
        <dbReference type="ARBA" id="ARBA00022801"/>
    </source>
</evidence>
<keyword evidence="7" id="KW-1185">Reference proteome</keyword>
<organism evidence="6 7">
    <name type="scientific">Methanococcoides vulcani</name>
    <dbReference type="NCBI Taxonomy" id="1353158"/>
    <lineage>
        <taxon>Archaea</taxon>
        <taxon>Methanobacteriati</taxon>
        <taxon>Methanobacteriota</taxon>
        <taxon>Stenosarchaea group</taxon>
        <taxon>Methanomicrobia</taxon>
        <taxon>Methanosarcinales</taxon>
        <taxon>Methanosarcinaceae</taxon>
        <taxon>Methanococcoides</taxon>
    </lineage>
</organism>
<dbReference type="STRING" id="1353158.SAMN04488587_1831"/>
<dbReference type="GO" id="GO:0000287">
    <property type="term" value="F:magnesium ion binding"/>
    <property type="evidence" value="ECO:0007669"/>
    <property type="project" value="InterPro"/>
</dbReference>
<keyword evidence="3" id="KW-0479">Metal-binding</keyword>
<dbReference type="GO" id="GO:0005737">
    <property type="term" value="C:cytoplasm"/>
    <property type="evidence" value="ECO:0007669"/>
    <property type="project" value="InterPro"/>
</dbReference>
<evidence type="ECO:0000256" key="5">
    <source>
        <dbReference type="ARBA" id="ARBA00022842"/>
    </source>
</evidence>
<keyword evidence="5" id="KW-0460">Magnesium</keyword>
<dbReference type="InterPro" id="IPR036649">
    <property type="entry name" value="Pyrophosphatase_sf"/>
</dbReference>
<protein>
    <recommendedName>
        <fullName evidence="2">inorganic diphosphatase</fullName>
        <ecNumber evidence="2">3.6.1.1</ecNumber>
    </recommendedName>
</protein>